<proteinExistence type="predicted"/>
<feature type="domain" description="Methyltransferase" evidence="4">
    <location>
        <begin position="30"/>
        <end position="118"/>
    </location>
</feature>
<comment type="caution">
    <text evidence="5">The sequence shown here is derived from an EMBL/GenBank/DDBJ whole genome shotgun (WGS) entry which is preliminary data.</text>
</comment>
<evidence type="ECO:0000256" key="2">
    <source>
        <dbReference type="ARBA" id="ARBA00022679"/>
    </source>
</evidence>
<dbReference type="SUPFAM" id="SSF53335">
    <property type="entry name" value="S-adenosyl-L-methionine-dependent methyltransferases"/>
    <property type="match status" value="1"/>
</dbReference>
<evidence type="ECO:0000256" key="1">
    <source>
        <dbReference type="ARBA" id="ARBA00022603"/>
    </source>
</evidence>
<sequence length="215" mass="23398">MVPVSSFEWSHNDFYHRLLLGHLPRGCARVLDVGCGAGKFAAALAGRVGRVDAIDRSAVMIEAAEAATPDNVTCVLGDFLQHEFPERSYDAIFSVTAIHHMPLEDVLSRMAALLRPGGVLAAIALPKSDLPRELPVELVAAAGQRVFGLGFAAARALGRGGWYVRDPEHETMPVVLDPPLTTRAVKTTAAGVLPGVRVRRLVFWRYLLTWRKPEV</sequence>
<dbReference type="PANTHER" id="PTHR43464:SF19">
    <property type="entry name" value="UBIQUINONE BIOSYNTHESIS O-METHYLTRANSFERASE, MITOCHONDRIAL"/>
    <property type="match status" value="1"/>
</dbReference>
<evidence type="ECO:0000256" key="3">
    <source>
        <dbReference type="ARBA" id="ARBA00022691"/>
    </source>
</evidence>
<dbReference type="EMBL" id="BAAANN010000012">
    <property type="protein sequence ID" value="GAA1960654.1"/>
    <property type="molecule type" value="Genomic_DNA"/>
</dbReference>
<dbReference type="InterPro" id="IPR029063">
    <property type="entry name" value="SAM-dependent_MTases_sf"/>
</dbReference>
<gene>
    <name evidence="5" type="ORF">GCM10009754_34090</name>
</gene>
<evidence type="ECO:0000259" key="4">
    <source>
        <dbReference type="Pfam" id="PF13649"/>
    </source>
</evidence>
<reference evidence="6" key="1">
    <citation type="journal article" date="2019" name="Int. J. Syst. Evol. Microbiol.">
        <title>The Global Catalogue of Microorganisms (GCM) 10K type strain sequencing project: providing services to taxonomists for standard genome sequencing and annotation.</title>
        <authorList>
            <consortium name="The Broad Institute Genomics Platform"/>
            <consortium name="The Broad Institute Genome Sequencing Center for Infectious Disease"/>
            <person name="Wu L."/>
            <person name="Ma J."/>
        </authorList>
    </citation>
    <scope>NUCLEOTIDE SEQUENCE [LARGE SCALE GENOMIC DNA]</scope>
    <source>
        <strain evidence="6">JCM 14545</strain>
    </source>
</reference>
<organism evidence="5 6">
    <name type="scientific">Amycolatopsis minnesotensis</name>
    <dbReference type="NCBI Taxonomy" id="337894"/>
    <lineage>
        <taxon>Bacteria</taxon>
        <taxon>Bacillati</taxon>
        <taxon>Actinomycetota</taxon>
        <taxon>Actinomycetes</taxon>
        <taxon>Pseudonocardiales</taxon>
        <taxon>Pseudonocardiaceae</taxon>
        <taxon>Amycolatopsis</taxon>
    </lineage>
</organism>
<dbReference type="GO" id="GO:0008168">
    <property type="term" value="F:methyltransferase activity"/>
    <property type="evidence" value="ECO:0007669"/>
    <property type="project" value="UniProtKB-KW"/>
</dbReference>
<keyword evidence="1 5" id="KW-0489">Methyltransferase</keyword>
<evidence type="ECO:0000313" key="5">
    <source>
        <dbReference type="EMBL" id="GAA1960654.1"/>
    </source>
</evidence>
<evidence type="ECO:0000313" key="6">
    <source>
        <dbReference type="Proteomes" id="UP001501116"/>
    </source>
</evidence>
<dbReference type="Proteomes" id="UP001501116">
    <property type="component" value="Unassembled WGS sequence"/>
</dbReference>
<keyword evidence="6" id="KW-1185">Reference proteome</keyword>
<dbReference type="GO" id="GO:0032259">
    <property type="term" value="P:methylation"/>
    <property type="evidence" value="ECO:0007669"/>
    <property type="project" value="UniProtKB-KW"/>
</dbReference>
<dbReference type="PANTHER" id="PTHR43464">
    <property type="entry name" value="METHYLTRANSFERASE"/>
    <property type="match status" value="1"/>
</dbReference>
<protein>
    <submittedName>
        <fullName evidence="5">Class I SAM-dependent methyltransferase</fullName>
    </submittedName>
</protein>
<keyword evidence="3" id="KW-0949">S-adenosyl-L-methionine</keyword>
<dbReference type="CDD" id="cd02440">
    <property type="entry name" value="AdoMet_MTases"/>
    <property type="match status" value="1"/>
</dbReference>
<dbReference type="InterPro" id="IPR041698">
    <property type="entry name" value="Methyltransf_25"/>
</dbReference>
<keyword evidence="2" id="KW-0808">Transferase</keyword>
<accession>A0ABP5CA31</accession>
<name>A0ABP5CA31_9PSEU</name>
<dbReference type="Gene3D" id="3.40.50.150">
    <property type="entry name" value="Vaccinia Virus protein VP39"/>
    <property type="match status" value="1"/>
</dbReference>
<dbReference type="Pfam" id="PF13649">
    <property type="entry name" value="Methyltransf_25"/>
    <property type="match status" value="1"/>
</dbReference>